<dbReference type="Proteomes" id="UP000652761">
    <property type="component" value="Unassembled WGS sequence"/>
</dbReference>
<dbReference type="InterPro" id="IPR013721">
    <property type="entry name" value="STAG"/>
</dbReference>
<proteinExistence type="predicted"/>
<dbReference type="InterPro" id="IPR020839">
    <property type="entry name" value="SCD"/>
</dbReference>
<dbReference type="OrthoDB" id="498590at2759"/>
<feature type="region of interest" description="Disordered" evidence="1">
    <location>
        <begin position="1"/>
        <end position="73"/>
    </location>
</feature>
<name>A0A843VJI5_COLES</name>
<feature type="domain" description="SCD" evidence="2">
    <location>
        <begin position="237"/>
        <end position="331"/>
    </location>
</feature>
<dbReference type="InterPro" id="IPR011989">
    <property type="entry name" value="ARM-like"/>
</dbReference>
<evidence type="ECO:0000256" key="1">
    <source>
        <dbReference type="SAM" id="MobiDB-lite"/>
    </source>
</evidence>
<evidence type="ECO:0000259" key="2">
    <source>
        <dbReference type="PROSITE" id="PS51425"/>
    </source>
</evidence>
<feature type="compositionally biased region" description="Low complexity" evidence="1">
    <location>
        <begin position="1"/>
        <end position="12"/>
    </location>
</feature>
<feature type="compositionally biased region" description="Basic and acidic residues" evidence="1">
    <location>
        <begin position="38"/>
        <end position="48"/>
    </location>
</feature>
<dbReference type="Gene3D" id="1.25.10.10">
    <property type="entry name" value="Leucine-rich Repeat Variant"/>
    <property type="match status" value="1"/>
</dbReference>
<dbReference type="GO" id="GO:0008278">
    <property type="term" value="C:cohesin complex"/>
    <property type="evidence" value="ECO:0007669"/>
    <property type="project" value="TreeGrafter"/>
</dbReference>
<dbReference type="PANTHER" id="PTHR11199:SF0">
    <property type="entry name" value="LD34181P-RELATED"/>
    <property type="match status" value="1"/>
</dbReference>
<sequence>MEEAAAAVAWEASVGQQKKRGRVPEAAAWDGAPSSVGERSERDFREQLQGEGSDAAFDEEPTPKPKRKRGATGTGAVAAVAGLEDLSLMDVVKTKGKFVRIGVKLWVERYEKDAKSATGELLMMLFESCGAKYQLHASDLAEIDVDDVVLSLVELAKDVASLVGLQLVTSFIAVAKTLGTQRETTQRQLNAEKKKQKDGPRVESLNKRLSWTHDNINVMEEMMRKTFTGFFLLYRLFMHRYRDVDPNIRMLCVKALGVWIASYPSLFLKDSYLKYLGWTLNDKLRSLFLQLKSALVRKTSVLALQNLYEVDYNVPSLSLFTERFCNRMIELADDIDVSVAVSAIGLLKQLLRY</sequence>
<dbReference type="Pfam" id="PF21581">
    <property type="entry name" value="SCD"/>
    <property type="match status" value="1"/>
</dbReference>
<evidence type="ECO:0000313" key="3">
    <source>
        <dbReference type="EMBL" id="MQL93434.1"/>
    </source>
</evidence>
<accession>A0A843VJI5</accession>
<gene>
    <name evidence="3" type="ORF">Taro_026082</name>
</gene>
<dbReference type="SUPFAM" id="SSF48371">
    <property type="entry name" value="ARM repeat"/>
    <property type="match status" value="1"/>
</dbReference>
<keyword evidence="4" id="KW-1185">Reference proteome</keyword>
<dbReference type="PROSITE" id="PS51425">
    <property type="entry name" value="SCD"/>
    <property type="match status" value="1"/>
</dbReference>
<dbReference type="GO" id="GO:0007062">
    <property type="term" value="P:sister chromatid cohesion"/>
    <property type="evidence" value="ECO:0007669"/>
    <property type="project" value="UniProtKB-ARBA"/>
</dbReference>
<dbReference type="Pfam" id="PF08514">
    <property type="entry name" value="STAG"/>
    <property type="match status" value="1"/>
</dbReference>
<reference evidence="3" key="1">
    <citation type="submission" date="2017-07" db="EMBL/GenBank/DDBJ databases">
        <title>Taro Niue Genome Assembly and Annotation.</title>
        <authorList>
            <person name="Atibalentja N."/>
            <person name="Keating K."/>
            <person name="Fields C.J."/>
        </authorList>
    </citation>
    <scope>NUCLEOTIDE SEQUENCE</scope>
    <source>
        <strain evidence="3">Niue_2</strain>
        <tissue evidence="3">Leaf</tissue>
    </source>
</reference>
<protein>
    <recommendedName>
        <fullName evidence="2">SCD domain-containing protein</fullName>
    </recommendedName>
</protein>
<organism evidence="3 4">
    <name type="scientific">Colocasia esculenta</name>
    <name type="common">Wild taro</name>
    <name type="synonym">Arum esculentum</name>
    <dbReference type="NCBI Taxonomy" id="4460"/>
    <lineage>
        <taxon>Eukaryota</taxon>
        <taxon>Viridiplantae</taxon>
        <taxon>Streptophyta</taxon>
        <taxon>Embryophyta</taxon>
        <taxon>Tracheophyta</taxon>
        <taxon>Spermatophyta</taxon>
        <taxon>Magnoliopsida</taxon>
        <taxon>Liliopsida</taxon>
        <taxon>Araceae</taxon>
        <taxon>Aroideae</taxon>
        <taxon>Colocasieae</taxon>
        <taxon>Colocasia</taxon>
    </lineage>
</organism>
<dbReference type="InterPro" id="IPR039662">
    <property type="entry name" value="Cohesin_Scc3/SA"/>
</dbReference>
<evidence type="ECO:0000313" key="4">
    <source>
        <dbReference type="Proteomes" id="UP000652761"/>
    </source>
</evidence>
<dbReference type="EMBL" id="NMUH01001562">
    <property type="protein sequence ID" value="MQL93434.1"/>
    <property type="molecule type" value="Genomic_DNA"/>
</dbReference>
<dbReference type="AlphaFoldDB" id="A0A843VJI5"/>
<dbReference type="GO" id="GO:0000785">
    <property type="term" value="C:chromatin"/>
    <property type="evidence" value="ECO:0007669"/>
    <property type="project" value="TreeGrafter"/>
</dbReference>
<dbReference type="PANTHER" id="PTHR11199">
    <property type="entry name" value="STROMAL ANTIGEN"/>
    <property type="match status" value="1"/>
</dbReference>
<dbReference type="GO" id="GO:0005634">
    <property type="term" value="C:nucleus"/>
    <property type="evidence" value="ECO:0007669"/>
    <property type="project" value="TreeGrafter"/>
</dbReference>
<comment type="caution">
    <text evidence="3">The sequence shown here is derived from an EMBL/GenBank/DDBJ whole genome shotgun (WGS) entry which is preliminary data.</text>
</comment>
<dbReference type="GO" id="GO:0003682">
    <property type="term" value="F:chromatin binding"/>
    <property type="evidence" value="ECO:0007669"/>
    <property type="project" value="TreeGrafter"/>
</dbReference>
<dbReference type="InterPro" id="IPR016024">
    <property type="entry name" value="ARM-type_fold"/>
</dbReference>